<evidence type="ECO:0000313" key="1">
    <source>
        <dbReference type="EMBL" id="PHU35702.1"/>
    </source>
</evidence>
<dbReference type="Pfam" id="PF13306">
    <property type="entry name" value="LRR_5"/>
    <property type="match status" value="1"/>
</dbReference>
<dbReference type="Gene3D" id="3.80.10.10">
    <property type="entry name" value="Ribonuclease Inhibitor"/>
    <property type="match status" value="1"/>
</dbReference>
<dbReference type="AlphaFoldDB" id="A0A2G3DXE5"/>
<reference evidence="1 2" key="1">
    <citation type="submission" date="2017-10" db="EMBL/GenBank/DDBJ databases">
        <title>Resolving the taxonomy of Roseburia spp., Eubacterium rectale and Agathobacter spp. through phylogenomic analysis.</title>
        <authorList>
            <person name="Sheridan P.O."/>
            <person name="Walker A.W."/>
            <person name="Duncan S.H."/>
            <person name="Scott K.P."/>
            <person name="Toole P.W.O."/>
            <person name="Luis P."/>
            <person name="Flint H.J."/>
        </authorList>
    </citation>
    <scope>NUCLEOTIDE SEQUENCE [LARGE SCALE GENOMIC DNA]</scope>
    <source>
        <strain evidence="1 2">JK626</strain>
    </source>
</reference>
<name>A0A2G3DXE5_9FIRM</name>
<accession>A0A2G3DXE5</accession>
<comment type="caution">
    <text evidence="1">The sequence shown here is derived from an EMBL/GenBank/DDBJ whole genome shotgun (WGS) entry which is preliminary data.</text>
</comment>
<organism evidence="1 2">
    <name type="scientific">Pseudobutyrivibrio ruminis</name>
    <dbReference type="NCBI Taxonomy" id="46206"/>
    <lineage>
        <taxon>Bacteria</taxon>
        <taxon>Bacillati</taxon>
        <taxon>Bacillota</taxon>
        <taxon>Clostridia</taxon>
        <taxon>Lachnospirales</taxon>
        <taxon>Lachnospiraceae</taxon>
        <taxon>Pseudobutyrivibrio</taxon>
    </lineage>
</organism>
<dbReference type="InterPro" id="IPR032675">
    <property type="entry name" value="LRR_dom_sf"/>
</dbReference>
<dbReference type="InterPro" id="IPR026906">
    <property type="entry name" value="LRR_5"/>
</dbReference>
<dbReference type="EMBL" id="PDYF01000008">
    <property type="protein sequence ID" value="PHU35702.1"/>
    <property type="molecule type" value="Genomic_DNA"/>
</dbReference>
<protein>
    <recommendedName>
        <fullName evidence="3">Leucine rich repeat-containing protein</fullName>
    </recommendedName>
</protein>
<evidence type="ECO:0000313" key="2">
    <source>
        <dbReference type="Proteomes" id="UP000225889"/>
    </source>
</evidence>
<dbReference type="RefSeq" id="WP_099391473.1">
    <property type="nucleotide sequence ID" value="NZ_PDYF01000008.1"/>
</dbReference>
<evidence type="ECO:0008006" key="3">
    <source>
        <dbReference type="Google" id="ProtNLM"/>
    </source>
</evidence>
<gene>
    <name evidence="1" type="ORF">CSX01_03620</name>
</gene>
<reference evidence="1 2" key="2">
    <citation type="submission" date="2017-10" db="EMBL/GenBank/DDBJ databases">
        <authorList>
            <person name="Banno H."/>
            <person name="Chua N.-H."/>
        </authorList>
    </citation>
    <scope>NUCLEOTIDE SEQUENCE [LARGE SCALE GENOMIC DNA]</scope>
    <source>
        <strain evidence="1 2">JK626</strain>
    </source>
</reference>
<proteinExistence type="predicted"/>
<sequence length="315" mass="35736">MVGIIVFLIAVVCIVSYVVVKKATTEGIWLGDYKYYFNLEDKTASIRDYRGNETKITLPTKIVGFKITKIDISSTKFDGGASEEDGVKVIYVPKEMDIIDIGNASSLEEIYFEDGTTNITCINIDSCNNLKIIDIPETVKSISILGLTYADKLENIEFPKEITNIGLFDLYDVLFENKHLNDKYYVVGGSKSYYAKIDDLNMIRMIQNWNENGLEGIYNQDFCDKMSRHESTLVKMICEDLDVSSSEQREQVEAAVSIFIHGNEDGNNLYYTSVTEIPVDIMLKCVTRADDIIKNNNEKFGNDYASVEDQIESYR</sequence>
<dbReference type="Proteomes" id="UP000225889">
    <property type="component" value="Unassembled WGS sequence"/>
</dbReference>